<dbReference type="InterPro" id="IPR002207">
    <property type="entry name" value="Peroxidase_I"/>
</dbReference>
<evidence type="ECO:0000256" key="4">
    <source>
        <dbReference type="ARBA" id="ARBA00022617"/>
    </source>
</evidence>
<dbReference type="PROSITE" id="PS00436">
    <property type="entry name" value="PEROXIDASE_2"/>
    <property type="match status" value="1"/>
</dbReference>
<dbReference type="Proteomes" id="UP000193642">
    <property type="component" value="Unassembled WGS sequence"/>
</dbReference>
<sequence length="476" mass="51472">MLTPLVLLASLVLVKADATIVGSDAPSQLLTLYSQFPNCAKQCVSSQFQVTVGSANLKAGVLTLDDDSTLWAKAPATSICTTALAQDKVDISIAKSNATSGDWSKYYTTTMTNYDWINLREGIKTLIQVKQYGPVLLRLAWHDASTGNILDGTGGPHATMLLQDPEDPQNKGLQRAIDALAPLYEIYADKISNADLWSYAGALAVRVMGGPIIPWRPGRNDITDINQARLGEANRIPSAKDSWNTQLDKFAKFGMNSTDLAALIHGGHGVGRCHREYSGYHGPWTGEENTFSNFYGPLTNRSWPGINETLPDIKSWQMNLISEYNGFILNAYILPALSGPVNGAAVMKLPSDVEVVNGITDAVNSPKPGVLSPNADKKFLAFSADKDYFFMYFTDVFVRLLEVTLDKSKLGGYVSTDPADPFGWVPVKTTTTQAATQASQTPAQAQNQAPYSGLVASTASKVHIAAFVLLTLFACF</sequence>
<protein>
    <recommendedName>
        <fullName evidence="8">Peroxidase</fullName>
        <ecNumber evidence="8">1.11.1.-</ecNumber>
    </recommendedName>
</protein>
<organism evidence="10 11">
    <name type="scientific">Rhizoclosmatium globosum</name>
    <dbReference type="NCBI Taxonomy" id="329046"/>
    <lineage>
        <taxon>Eukaryota</taxon>
        <taxon>Fungi</taxon>
        <taxon>Fungi incertae sedis</taxon>
        <taxon>Chytridiomycota</taxon>
        <taxon>Chytridiomycota incertae sedis</taxon>
        <taxon>Chytridiomycetes</taxon>
        <taxon>Chytridiales</taxon>
        <taxon>Chytriomycetaceae</taxon>
        <taxon>Rhizoclosmatium</taxon>
    </lineage>
</organism>
<keyword evidence="4" id="KW-0349">Heme</keyword>
<keyword evidence="8" id="KW-0732">Signal</keyword>
<dbReference type="InterPro" id="IPR010255">
    <property type="entry name" value="Haem_peroxidase_sf"/>
</dbReference>
<comment type="function">
    <text evidence="1">Destroys radicals which are normally produced within the cells and which are toxic to biological systems.</text>
</comment>
<name>A0A1Y2CSF5_9FUNG</name>
<proteinExistence type="inferred from homology"/>
<dbReference type="GO" id="GO:0000302">
    <property type="term" value="P:response to reactive oxygen species"/>
    <property type="evidence" value="ECO:0007669"/>
    <property type="project" value="TreeGrafter"/>
</dbReference>
<dbReference type="GO" id="GO:0020037">
    <property type="term" value="F:heme binding"/>
    <property type="evidence" value="ECO:0007669"/>
    <property type="project" value="UniProtKB-UniRule"/>
</dbReference>
<dbReference type="OrthoDB" id="2144714at2759"/>
<evidence type="ECO:0000313" key="11">
    <source>
        <dbReference type="Proteomes" id="UP000193642"/>
    </source>
</evidence>
<feature type="chain" id="PRO_5011832016" description="Peroxidase" evidence="8">
    <location>
        <begin position="17"/>
        <end position="476"/>
    </location>
</feature>
<dbReference type="PANTHER" id="PTHR31356">
    <property type="entry name" value="THYLAKOID LUMENAL 29 KDA PROTEIN, CHLOROPLASTIC-RELATED"/>
    <property type="match status" value="1"/>
</dbReference>
<evidence type="ECO:0000256" key="7">
    <source>
        <dbReference type="ARBA" id="ARBA00023004"/>
    </source>
</evidence>
<accession>A0A1Y2CSF5</accession>
<gene>
    <name evidence="10" type="ORF">BCR33DRAFT_841141</name>
</gene>
<dbReference type="EMBL" id="MCGO01000008">
    <property type="protein sequence ID" value="ORY49958.1"/>
    <property type="molecule type" value="Genomic_DNA"/>
</dbReference>
<dbReference type="PRINTS" id="PR00458">
    <property type="entry name" value="PEROXIDASE"/>
</dbReference>
<dbReference type="PANTHER" id="PTHR31356:SF66">
    <property type="entry name" value="CATALASE-PEROXIDASE"/>
    <property type="match status" value="1"/>
</dbReference>
<dbReference type="EC" id="1.11.1.-" evidence="8"/>
<dbReference type="GO" id="GO:0004601">
    <property type="term" value="F:peroxidase activity"/>
    <property type="evidence" value="ECO:0007669"/>
    <property type="project" value="UniProtKB-KW"/>
</dbReference>
<evidence type="ECO:0000313" key="10">
    <source>
        <dbReference type="EMBL" id="ORY49958.1"/>
    </source>
</evidence>
<dbReference type="GO" id="GO:0046872">
    <property type="term" value="F:metal ion binding"/>
    <property type="evidence" value="ECO:0007669"/>
    <property type="project" value="UniProtKB-UniRule"/>
</dbReference>
<evidence type="ECO:0000256" key="3">
    <source>
        <dbReference type="ARBA" id="ARBA00022559"/>
    </source>
</evidence>
<dbReference type="STRING" id="329046.A0A1Y2CSF5"/>
<dbReference type="Gene3D" id="1.10.420.10">
    <property type="entry name" value="Peroxidase, domain 2"/>
    <property type="match status" value="1"/>
</dbReference>
<dbReference type="Gene3D" id="1.10.520.10">
    <property type="match status" value="1"/>
</dbReference>
<evidence type="ECO:0000259" key="9">
    <source>
        <dbReference type="PROSITE" id="PS50873"/>
    </source>
</evidence>
<keyword evidence="7" id="KW-0408">Iron</keyword>
<evidence type="ECO:0000256" key="8">
    <source>
        <dbReference type="RuleBase" id="RU363051"/>
    </source>
</evidence>
<keyword evidence="5" id="KW-0479">Metal-binding</keyword>
<feature type="domain" description="Plant heme peroxidase family profile" evidence="9">
    <location>
        <begin position="191"/>
        <end position="274"/>
    </location>
</feature>
<evidence type="ECO:0000256" key="1">
    <source>
        <dbReference type="ARBA" id="ARBA00003917"/>
    </source>
</evidence>
<comment type="similarity">
    <text evidence="2">Belongs to the peroxidase family. Cytochrome c peroxidase subfamily.</text>
</comment>
<dbReference type="InterPro" id="IPR002016">
    <property type="entry name" value="Haem_peroxidase"/>
</dbReference>
<keyword evidence="3 8" id="KW-0575">Peroxidase</keyword>
<evidence type="ECO:0000256" key="6">
    <source>
        <dbReference type="ARBA" id="ARBA00023002"/>
    </source>
</evidence>
<feature type="signal peptide" evidence="8">
    <location>
        <begin position="1"/>
        <end position="16"/>
    </location>
</feature>
<dbReference type="InterPro" id="IPR019794">
    <property type="entry name" value="Peroxidases_AS"/>
</dbReference>
<dbReference type="PROSITE" id="PS50873">
    <property type="entry name" value="PEROXIDASE_4"/>
    <property type="match status" value="1"/>
</dbReference>
<dbReference type="SUPFAM" id="SSF48113">
    <property type="entry name" value="Heme-dependent peroxidases"/>
    <property type="match status" value="1"/>
</dbReference>
<dbReference type="InterPro" id="IPR044831">
    <property type="entry name" value="Ccp1-like"/>
</dbReference>
<reference evidence="10 11" key="1">
    <citation type="submission" date="2016-07" db="EMBL/GenBank/DDBJ databases">
        <title>Pervasive Adenine N6-methylation of Active Genes in Fungi.</title>
        <authorList>
            <consortium name="DOE Joint Genome Institute"/>
            <person name="Mondo S.J."/>
            <person name="Dannebaum R.O."/>
            <person name="Kuo R.C."/>
            <person name="Labutti K."/>
            <person name="Haridas S."/>
            <person name="Kuo A."/>
            <person name="Salamov A."/>
            <person name="Ahrendt S.R."/>
            <person name="Lipzen A."/>
            <person name="Sullivan W."/>
            <person name="Andreopoulos W.B."/>
            <person name="Clum A."/>
            <person name="Lindquist E."/>
            <person name="Daum C."/>
            <person name="Ramamoorthy G.K."/>
            <person name="Gryganskyi A."/>
            <person name="Culley D."/>
            <person name="Magnuson J.K."/>
            <person name="James T.Y."/>
            <person name="O'Malley M.A."/>
            <person name="Stajich J.E."/>
            <person name="Spatafora J.W."/>
            <person name="Visel A."/>
            <person name="Grigoriev I.V."/>
        </authorList>
    </citation>
    <scope>NUCLEOTIDE SEQUENCE [LARGE SCALE GENOMIC DNA]</scope>
    <source>
        <strain evidence="10 11">JEL800</strain>
    </source>
</reference>
<dbReference type="GO" id="GO:0034599">
    <property type="term" value="P:cellular response to oxidative stress"/>
    <property type="evidence" value="ECO:0007669"/>
    <property type="project" value="InterPro"/>
</dbReference>
<keyword evidence="6 8" id="KW-0560">Oxidoreductase</keyword>
<evidence type="ECO:0000256" key="5">
    <source>
        <dbReference type="ARBA" id="ARBA00022723"/>
    </source>
</evidence>
<evidence type="ECO:0000256" key="2">
    <source>
        <dbReference type="ARBA" id="ARBA00005997"/>
    </source>
</evidence>
<keyword evidence="11" id="KW-1185">Reference proteome</keyword>
<dbReference type="GO" id="GO:0042744">
    <property type="term" value="P:hydrogen peroxide catabolic process"/>
    <property type="evidence" value="ECO:0007669"/>
    <property type="project" value="TreeGrafter"/>
</dbReference>
<dbReference type="AlphaFoldDB" id="A0A1Y2CSF5"/>
<dbReference type="Pfam" id="PF00141">
    <property type="entry name" value="peroxidase"/>
    <property type="match status" value="1"/>
</dbReference>
<dbReference type="PRINTS" id="PR00459">
    <property type="entry name" value="ASPEROXIDASE"/>
</dbReference>
<comment type="caution">
    <text evidence="10">The sequence shown here is derived from an EMBL/GenBank/DDBJ whole genome shotgun (WGS) entry which is preliminary data.</text>
</comment>